<reference evidence="2" key="1">
    <citation type="submission" date="2021-03" db="EMBL/GenBank/DDBJ databases">
        <title>Actinotalea soli sp. nov., isolated from soil.</title>
        <authorList>
            <person name="Ping W."/>
            <person name="Zhang J."/>
        </authorList>
    </citation>
    <scope>NUCLEOTIDE SEQUENCE</scope>
    <source>
        <strain evidence="2">BY-33</strain>
    </source>
</reference>
<accession>A0A939LSJ2</accession>
<proteinExistence type="predicted"/>
<keyword evidence="1" id="KW-1133">Transmembrane helix</keyword>
<keyword evidence="1" id="KW-0812">Transmembrane</keyword>
<dbReference type="Pfam" id="PF11292">
    <property type="entry name" value="DUF3093"/>
    <property type="match status" value="1"/>
</dbReference>
<feature type="transmembrane region" description="Helical" evidence="1">
    <location>
        <begin position="43"/>
        <end position="61"/>
    </location>
</feature>
<dbReference type="AlphaFoldDB" id="A0A939LSJ2"/>
<dbReference type="InterPro" id="IPR021443">
    <property type="entry name" value="DUF3093"/>
</dbReference>
<organism evidence="2 3">
    <name type="scientific">Actinotalea soli</name>
    <dbReference type="NCBI Taxonomy" id="2819234"/>
    <lineage>
        <taxon>Bacteria</taxon>
        <taxon>Bacillati</taxon>
        <taxon>Actinomycetota</taxon>
        <taxon>Actinomycetes</taxon>
        <taxon>Micrococcales</taxon>
        <taxon>Cellulomonadaceae</taxon>
        <taxon>Actinotalea</taxon>
    </lineage>
</organism>
<protein>
    <submittedName>
        <fullName evidence="2">DUF3093 domain-containing protein</fullName>
    </submittedName>
</protein>
<keyword evidence="1" id="KW-0472">Membrane</keyword>
<gene>
    <name evidence="2" type="ORF">J4G33_01935</name>
</gene>
<evidence type="ECO:0000256" key="1">
    <source>
        <dbReference type="SAM" id="Phobius"/>
    </source>
</evidence>
<dbReference type="RefSeq" id="WP_208054193.1">
    <property type="nucleotide sequence ID" value="NZ_JAGEMK010000001.1"/>
</dbReference>
<dbReference type="Proteomes" id="UP000664209">
    <property type="component" value="Unassembled WGS sequence"/>
</dbReference>
<dbReference type="EMBL" id="JAGEMK010000001">
    <property type="protein sequence ID" value="MBO1750557.1"/>
    <property type="molecule type" value="Genomic_DNA"/>
</dbReference>
<keyword evidence="3" id="KW-1185">Reference proteome</keyword>
<name>A0A939LSJ2_9CELL</name>
<evidence type="ECO:0000313" key="3">
    <source>
        <dbReference type="Proteomes" id="UP000664209"/>
    </source>
</evidence>
<sequence>MTASPSPSPPSHAERLWPGPLGWAAVVGFAVLVLIALLPVQPLLAVVVGALALVVLTVAAVRTSPRVVLQHGELRAGPARIPVTDLGVARVLDKAQVRDAMGPGSDARTYVCLRAWIPTAVHVEVVDPRDPTPGWLVSSRRPDELVAAITRAQGRDKDQAAHSEQIG</sequence>
<comment type="caution">
    <text evidence="2">The sequence shown here is derived from an EMBL/GenBank/DDBJ whole genome shotgun (WGS) entry which is preliminary data.</text>
</comment>
<feature type="transmembrane region" description="Helical" evidence="1">
    <location>
        <begin position="20"/>
        <end position="38"/>
    </location>
</feature>
<evidence type="ECO:0000313" key="2">
    <source>
        <dbReference type="EMBL" id="MBO1750557.1"/>
    </source>
</evidence>